<dbReference type="InterPro" id="IPR007529">
    <property type="entry name" value="Znf_HIT"/>
</dbReference>
<evidence type="ECO:0000256" key="1">
    <source>
        <dbReference type="PROSITE-ProRule" id="PRU00453"/>
    </source>
</evidence>
<keyword evidence="1" id="KW-0863">Zinc-finger</keyword>
<dbReference type="Pfam" id="PF04438">
    <property type="entry name" value="zf-HIT"/>
    <property type="match status" value="1"/>
</dbReference>
<protein>
    <submittedName>
        <fullName evidence="4">Zinc finger HIT domain-containing protein</fullName>
    </submittedName>
</protein>
<evidence type="ECO:0000256" key="2">
    <source>
        <dbReference type="SAM" id="MobiDB-lite"/>
    </source>
</evidence>
<keyword evidence="6" id="KW-1185">Reference proteome</keyword>
<dbReference type="EMBL" id="KK107455">
    <property type="protein sequence ID" value="EZA50525.1"/>
    <property type="molecule type" value="Genomic_DNA"/>
</dbReference>
<name>A0A026W371_OOCBI</name>
<evidence type="ECO:0000259" key="3">
    <source>
        <dbReference type="PROSITE" id="PS51083"/>
    </source>
</evidence>
<dbReference type="PROSITE" id="PS51083">
    <property type="entry name" value="ZF_HIT"/>
    <property type="match status" value="1"/>
</dbReference>
<proteinExistence type="predicted"/>
<dbReference type="OrthoDB" id="18412at2759"/>
<evidence type="ECO:0000313" key="4">
    <source>
        <dbReference type="EMBL" id="EZA50525.1"/>
    </source>
</evidence>
<dbReference type="OMA" id="CNEAQSK"/>
<dbReference type="InterPro" id="IPR048371">
    <property type="entry name" value="ZNHIT3_C"/>
</dbReference>
<dbReference type="EMBL" id="QOIP01000010">
    <property type="protein sequence ID" value="RLU17359.1"/>
    <property type="molecule type" value="Genomic_DNA"/>
</dbReference>
<organism evidence="4 6">
    <name type="scientific">Ooceraea biroi</name>
    <name type="common">Clonal raider ant</name>
    <name type="synonym">Cerapachys biroi</name>
    <dbReference type="NCBI Taxonomy" id="2015173"/>
    <lineage>
        <taxon>Eukaryota</taxon>
        <taxon>Metazoa</taxon>
        <taxon>Ecdysozoa</taxon>
        <taxon>Arthropoda</taxon>
        <taxon>Hexapoda</taxon>
        <taxon>Insecta</taxon>
        <taxon>Pterygota</taxon>
        <taxon>Neoptera</taxon>
        <taxon>Endopterygota</taxon>
        <taxon>Hymenoptera</taxon>
        <taxon>Apocrita</taxon>
        <taxon>Aculeata</taxon>
        <taxon>Formicoidea</taxon>
        <taxon>Formicidae</taxon>
        <taxon>Dorylinae</taxon>
        <taxon>Ooceraea</taxon>
    </lineage>
</organism>
<evidence type="ECO:0000313" key="7">
    <source>
        <dbReference type="Proteomes" id="UP000279307"/>
    </source>
</evidence>
<evidence type="ECO:0000313" key="5">
    <source>
        <dbReference type="EMBL" id="RLU17359.1"/>
    </source>
</evidence>
<dbReference type="SUPFAM" id="SSF144232">
    <property type="entry name" value="HIT/MYND zinc finger-like"/>
    <property type="match status" value="1"/>
</dbReference>
<reference evidence="5 7" key="2">
    <citation type="journal article" date="2018" name="Genome Res.">
        <title>The genomic architecture and molecular evolution of ant odorant receptors.</title>
        <authorList>
            <person name="McKenzie S.K."/>
            <person name="Kronauer D.J.C."/>
        </authorList>
    </citation>
    <scope>NUCLEOTIDE SEQUENCE [LARGE SCALE GENOMIC DNA]</scope>
    <source>
        <strain evidence="5">Clonal line C1</strain>
    </source>
</reference>
<dbReference type="AlphaFoldDB" id="A0A026W371"/>
<dbReference type="Proteomes" id="UP000053097">
    <property type="component" value="Unassembled WGS sequence"/>
</dbReference>
<feature type="domain" description="HIT-type" evidence="3">
    <location>
        <begin position="5"/>
        <end position="38"/>
    </location>
</feature>
<reference evidence="4 6" key="1">
    <citation type="journal article" date="2014" name="Curr. Biol.">
        <title>The genome of the clonal raider ant Cerapachys biroi.</title>
        <authorList>
            <person name="Oxley P.R."/>
            <person name="Ji L."/>
            <person name="Fetter-Pruneda I."/>
            <person name="McKenzie S.K."/>
            <person name="Li C."/>
            <person name="Hu H."/>
            <person name="Zhang G."/>
            <person name="Kronauer D.J."/>
        </authorList>
    </citation>
    <scope>NUCLEOTIDE SEQUENCE [LARGE SCALE GENOMIC DNA]</scope>
</reference>
<dbReference type="Pfam" id="PF21373">
    <property type="entry name" value="ZNHIT3_C"/>
    <property type="match status" value="1"/>
</dbReference>
<accession>A0A026W371</accession>
<dbReference type="Gene3D" id="3.30.60.190">
    <property type="match status" value="1"/>
</dbReference>
<evidence type="ECO:0000313" key="6">
    <source>
        <dbReference type="Proteomes" id="UP000053097"/>
    </source>
</evidence>
<dbReference type="Proteomes" id="UP000279307">
    <property type="component" value="Chromosome 10"/>
</dbReference>
<gene>
    <name evidence="5" type="ORF">DMN91_009593</name>
    <name evidence="4" type="ORF">X777_10718</name>
</gene>
<keyword evidence="1" id="KW-0479">Metal-binding</keyword>
<dbReference type="GO" id="GO:0008270">
    <property type="term" value="F:zinc ion binding"/>
    <property type="evidence" value="ECO:0007669"/>
    <property type="project" value="UniProtKB-UniRule"/>
</dbReference>
<feature type="region of interest" description="Disordered" evidence="2">
    <location>
        <begin position="34"/>
        <end position="55"/>
    </location>
</feature>
<dbReference type="CDD" id="cd23024">
    <property type="entry name" value="zf-HIT_ZNHIT2-3"/>
    <property type="match status" value="1"/>
</dbReference>
<reference evidence="5" key="3">
    <citation type="submission" date="2018-07" db="EMBL/GenBank/DDBJ databases">
        <authorList>
            <person name="Mckenzie S.K."/>
            <person name="Kronauer D.J.C."/>
        </authorList>
    </citation>
    <scope>NUCLEOTIDE SEQUENCE</scope>
    <source>
        <strain evidence="5">Clonal line C1</strain>
    </source>
</reference>
<sequence>MLKTCCICEKDNSPYKCPICKKPYCSIACCKQHKTQPCEPPELPEKPEEEHQENHVKYEFPRQDIVSAEKLQQLRHSEELKSCLRNPHVREMMKSIVNSQNMTNAIASAMREPLFVEMVDACLKVVEPQNNQLNQIE</sequence>
<dbReference type="STRING" id="2015173.A0A026W371"/>
<keyword evidence="1" id="KW-0862">Zinc</keyword>
<feature type="compositionally biased region" description="Basic and acidic residues" evidence="2">
    <location>
        <begin position="43"/>
        <end position="55"/>
    </location>
</feature>